<organism evidence="1">
    <name type="scientific">Anguilla anguilla</name>
    <name type="common">European freshwater eel</name>
    <name type="synonym">Muraena anguilla</name>
    <dbReference type="NCBI Taxonomy" id="7936"/>
    <lineage>
        <taxon>Eukaryota</taxon>
        <taxon>Metazoa</taxon>
        <taxon>Chordata</taxon>
        <taxon>Craniata</taxon>
        <taxon>Vertebrata</taxon>
        <taxon>Euteleostomi</taxon>
        <taxon>Actinopterygii</taxon>
        <taxon>Neopterygii</taxon>
        <taxon>Teleostei</taxon>
        <taxon>Anguilliformes</taxon>
        <taxon>Anguillidae</taxon>
        <taxon>Anguilla</taxon>
    </lineage>
</organism>
<evidence type="ECO:0000313" key="1">
    <source>
        <dbReference type="EMBL" id="JAH41128.1"/>
    </source>
</evidence>
<proteinExistence type="predicted"/>
<name>A0A0E9SKT2_ANGAN</name>
<reference evidence="1" key="1">
    <citation type="submission" date="2014-11" db="EMBL/GenBank/DDBJ databases">
        <authorList>
            <person name="Amaro Gonzalez C."/>
        </authorList>
    </citation>
    <scope>NUCLEOTIDE SEQUENCE</scope>
</reference>
<dbReference type="AlphaFoldDB" id="A0A0E9SKT2"/>
<protein>
    <submittedName>
        <fullName evidence="1">Uncharacterized protein</fullName>
    </submittedName>
</protein>
<reference evidence="1" key="2">
    <citation type="journal article" date="2015" name="Fish Shellfish Immunol.">
        <title>Early steps in the European eel (Anguilla anguilla)-Vibrio vulnificus interaction in the gills: Role of the RtxA13 toxin.</title>
        <authorList>
            <person name="Callol A."/>
            <person name="Pajuelo D."/>
            <person name="Ebbesson L."/>
            <person name="Teles M."/>
            <person name="MacKenzie S."/>
            <person name="Amaro C."/>
        </authorList>
    </citation>
    <scope>NUCLEOTIDE SEQUENCE</scope>
</reference>
<sequence>MSDQSIVSTLHRAWLVVTNTPPLRISERLLSDTWLTPLVVFL</sequence>
<accession>A0A0E9SKT2</accession>
<dbReference type="EMBL" id="GBXM01067449">
    <property type="protein sequence ID" value="JAH41128.1"/>
    <property type="molecule type" value="Transcribed_RNA"/>
</dbReference>